<evidence type="ECO:0000313" key="2">
    <source>
        <dbReference type="EMBL" id="SHG46481.1"/>
    </source>
</evidence>
<evidence type="ECO:0000313" key="3">
    <source>
        <dbReference type="Proteomes" id="UP000184520"/>
    </source>
</evidence>
<keyword evidence="1" id="KW-0472">Membrane</keyword>
<dbReference type="Proteomes" id="UP000184520">
    <property type="component" value="Unassembled WGS sequence"/>
</dbReference>
<feature type="transmembrane region" description="Helical" evidence="1">
    <location>
        <begin position="16"/>
        <end position="36"/>
    </location>
</feature>
<name>A0A1M5K124_9ALTE</name>
<proteinExistence type="predicted"/>
<dbReference type="OrthoDB" id="7474882at2"/>
<protein>
    <submittedName>
        <fullName evidence="2">Uncharacterized protein</fullName>
    </submittedName>
</protein>
<keyword evidence="1" id="KW-1133">Transmembrane helix</keyword>
<keyword evidence="3" id="KW-1185">Reference proteome</keyword>
<feature type="transmembrane region" description="Helical" evidence="1">
    <location>
        <begin position="48"/>
        <end position="68"/>
    </location>
</feature>
<dbReference type="RefSeq" id="WP_073322515.1">
    <property type="nucleotide sequence ID" value="NZ_FQWD01000003.1"/>
</dbReference>
<organism evidence="2 3">
    <name type="scientific">Marisediminitalea aggregata</name>
    <dbReference type="NCBI Taxonomy" id="634436"/>
    <lineage>
        <taxon>Bacteria</taxon>
        <taxon>Pseudomonadati</taxon>
        <taxon>Pseudomonadota</taxon>
        <taxon>Gammaproteobacteria</taxon>
        <taxon>Alteromonadales</taxon>
        <taxon>Alteromonadaceae</taxon>
        <taxon>Marisediminitalea</taxon>
    </lineage>
</organism>
<gene>
    <name evidence="2" type="ORF">SAMN05216361_2331</name>
</gene>
<evidence type="ECO:0000256" key="1">
    <source>
        <dbReference type="SAM" id="Phobius"/>
    </source>
</evidence>
<dbReference type="STRING" id="634436.SAMN05216361_2331"/>
<sequence>MNVQRHPFAFLSSQRFWLSGPATLVVTLLVMLAMAAWFPPGIGKVNNIIVPLVMFPLIWAVLFFYTYLTQRMQSAWWLLVVLAVVNGVILAFQFWGK</sequence>
<keyword evidence="1" id="KW-0812">Transmembrane</keyword>
<feature type="transmembrane region" description="Helical" evidence="1">
    <location>
        <begin position="75"/>
        <end position="95"/>
    </location>
</feature>
<dbReference type="AlphaFoldDB" id="A0A1M5K124"/>
<accession>A0A1M5K124</accession>
<dbReference type="EMBL" id="FQWD01000003">
    <property type="protein sequence ID" value="SHG46481.1"/>
    <property type="molecule type" value="Genomic_DNA"/>
</dbReference>
<reference evidence="3" key="1">
    <citation type="submission" date="2016-11" db="EMBL/GenBank/DDBJ databases">
        <authorList>
            <person name="Varghese N."/>
            <person name="Submissions S."/>
        </authorList>
    </citation>
    <scope>NUCLEOTIDE SEQUENCE [LARGE SCALE GENOMIC DNA]</scope>
    <source>
        <strain evidence="3">CGMCC 1.8995</strain>
    </source>
</reference>